<dbReference type="EMBL" id="CP002581">
    <property type="protein sequence ID" value="AJK48247.1"/>
    <property type="molecule type" value="Genomic_DNA"/>
</dbReference>
<dbReference type="AlphaFoldDB" id="A0A0B6RSD1"/>
<protein>
    <submittedName>
        <fullName evidence="2">Uncharacterized protein</fullName>
    </submittedName>
</protein>
<keyword evidence="3" id="KW-1185">Reference proteome</keyword>
<dbReference type="Proteomes" id="UP000031838">
    <property type="component" value="Chromosome 2"/>
</dbReference>
<gene>
    <name evidence="2" type="ORF">BGL_2c01510</name>
</gene>
<proteinExistence type="predicted"/>
<dbReference type="KEGG" id="bgp:BGL_2c01510"/>
<accession>A0A0B6RSD1</accession>
<dbReference type="HOGENOM" id="CLU_317293_0_0_4"/>
<name>A0A0B6RSD1_BURPL</name>
<feature type="compositionally biased region" description="Low complexity" evidence="1">
    <location>
        <begin position="138"/>
        <end position="162"/>
    </location>
</feature>
<organism evidence="2 3">
    <name type="scientific">Burkholderia plantarii</name>
    <dbReference type="NCBI Taxonomy" id="41899"/>
    <lineage>
        <taxon>Bacteria</taxon>
        <taxon>Pseudomonadati</taxon>
        <taxon>Pseudomonadota</taxon>
        <taxon>Betaproteobacteria</taxon>
        <taxon>Burkholderiales</taxon>
        <taxon>Burkholderiaceae</taxon>
        <taxon>Burkholderia</taxon>
    </lineage>
</organism>
<evidence type="ECO:0000256" key="1">
    <source>
        <dbReference type="SAM" id="MobiDB-lite"/>
    </source>
</evidence>
<reference evidence="3" key="1">
    <citation type="submission" date="2011-03" db="EMBL/GenBank/DDBJ databases">
        <authorList>
            <person name="Voget S."/>
            <person name="Streit W.R."/>
            <person name="Jaeger K.E."/>
            <person name="Daniel R."/>
        </authorList>
    </citation>
    <scope>NUCLEOTIDE SEQUENCE [LARGE SCALE GENOMIC DNA]</scope>
    <source>
        <strain evidence="3">PG1</strain>
    </source>
</reference>
<sequence length="983" mass="104651">MAQQPEPPSTVSGWAYPFALKAATGTAANAAPANAGPDTYLAALATADDGFYPLGANGLWHGGIHFGAQTAGKFDQDGGVKCIADGEVVAFRLASKLQELAYPDGSKAGYSHGFTLVRHRLVLPPAPAARPAGGGGAPATAPATTPAPASTPAPGTAPATAPAPADADALTFFSLYMHTLPFDGYDAKPPAHGPAKTLPAYYGASEVRSVGTGASDPRLTTAGANHADNTALGLRVRASASGHANVVGWLARGTQIKVGQTHGQWGRIDSFVSGSLQSYEEDKPAPAAGTAGWVYLAELDKQQLPPTVDQVYVLPKPHKIAAGETVAFLGEYQRLVEARAHHTLPPKLGERPLLHVEVFTGDDLNAFITRSRARAQQLDPKARRLLLISKGAKLVQPATADTSIAAGTAVKATADSPAAGPWAKVTPVNAAGHPVAGQAALWIARTDLQASGARPAWSHFPLNLQAAGGNPAGWTRVVYTATAQSCVEAENKTWYAVSIGDEHDTQVDGWACDHGHPQVELKSSWDWPGFDVVSLDASVSDMFQRALFIADSGTPDELASFEDSFNSSRSDATIKQLEDAIDGQQQKDGKISAHELQLALGKPWLADRIDHLVVRYESEWGGEMSKWDALDSHMHAGLPVWQAEKKRIDALRFWSGVSSVGKFPASATVYHLHPLGLVGNFLNPGTCECGCCLDKKVQVVRWNGHYGPCYWGTMTLANAPALQAMLASGEMTASEQRIIAAMAPNEGKLDTVQSYDDQVVTAGAMQKTMRPDNSKGELAKQIADFRAENETAYQELFARCGWAVEGTGDDATLSFTHPDVTSGRVMTGTDLRDQIRKGCNENTNHQYLPNPAVAALAHAISDLRYQKLQITDFVKRLRKDLSTKPTGYNYTIGEYLQGDVGRAAVLDQSVNRPAFVSDDLGASLDRLYAAHPTASRNPNEWGASRATLESALSDNYGQTRRMAVSNHESVAPARYNALKAALQ</sequence>
<reference evidence="2 3" key="2">
    <citation type="journal article" date="2016" name="Appl. Microbiol. Biotechnol.">
        <title>Mutations improving production and secretion of extracellular lipase by Burkholderia glumae PG1.</title>
        <authorList>
            <person name="Knapp A."/>
            <person name="Voget S."/>
            <person name="Gao R."/>
            <person name="Zaburannyi N."/>
            <person name="Krysciak D."/>
            <person name="Breuer M."/>
            <person name="Hauer B."/>
            <person name="Streit W.R."/>
            <person name="Muller R."/>
            <person name="Daniel R."/>
            <person name="Jaeger K.E."/>
        </authorList>
    </citation>
    <scope>NUCLEOTIDE SEQUENCE [LARGE SCALE GENOMIC DNA]</scope>
    <source>
        <strain evidence="2 3">PG1</strain>
    </source>
</reference>
<evidence type="ECO:0000313" key="2">
    <source>
        <dbReference type="EMBL" id="AJK48247.1"/>
    </source>
</evidence>
<feature type="region of interest" description="Disordered" evidence="1">
    <location>
        <begin position="127"/>
        <end position="162"/>
    </location>
</feature>
<evidence type="ECO:0000313" key="3">
    <source>
        <dbReference type="Proteomes" id="UP000031838"/>
    </source>
</evidence>